<feature type="region of interest" description="Disordered" evidence="7">
    <location>
        <begin position="47"/>
        <end position="93"/>
    </location>
</feature>
<evidence type="ECO:0000256" key="7">
    <source>
        <dbReference type="SAM" id="MobiDB-lite"/>
    </source>
</evidence>
<dbReference type="SMART" id="SM00066">
    <property type="entry name" value="GAL4"/>
    <property type="match status" value="1"/>
</dbReference>
<dbReference type="PANTHER" id="PTHR31845">
    <property type="entry name" value="FINGER DOMAIN PROTEIN, PUTATIVE-RELATED"/>
    <property type="match status" value="1"/>
</dbReference>
<keyword evidence="4" id="KW-0238">DNA-binding</keyword>
<dbReference type="CDD" id="cd00067">
    <property type="entry name" value="GAL4"/>
    <property type="match status" value="1"/>
</dbReference>
<dbReference type="InterPro" id="IPR001138">
    <property type="entry name" value="Zn2Cys6_DnaBD"/>
</dbReference>
<dbReference type="Proteomes" id="UP001610563">
    <property type="component" value="Unassembled WGS sequence"/>
</dbReference>
<feature type="domain" description="Zn(2)-C6 fungal-type" evidence="8">
    <location>
        <begin position="11"/>
        <end position="40"/>
    </location>
</feature>
<evidence type="ECO:0000256" key="5">
    <source>
        <dbReference type="ARBA" id="ARBA00023163"/>
    </source>
</evidence>
<gene>
    <name evidence="9" type="ORF">BJX66DRAFT_220210</name>
</gene>
<sequence length="611" mass="67319">MAANARRSLQACTRCRQQKMKCSGDAPCERCAKFGRECVFEPANTVTTTSSVSGSSGPLQQPLTPSDRSNPLNAIDQEDRREPRGRKRSFHEIVNNPDYGRRSYYPPARYGELVPDGDTPYSTVQGLEEHQLWTPDYNTIDTASDRCSINGTKSLASCLADANITVAEAHEMFALFGERMAPFIPTLYATDFGRLPAEPVYALAAIYTIARYLPDSTSLRGRVGRILRPLLADLVLSPATSNPMTAVGNMHGLVILYGCSEATGPCPGSTHEPTDNFDMLTLKGIAEAYAVKTKLGVDCYLTKVSAQLPLLWVVWLYTMSHHCAVIHGCPRSLSGSAELLRAKALLEQSVDHPRIRVLLGECDLFLLWEKLINTPGATPATIEDALHTWNVEWQRSFTSAPSAGRHLQFHFFFTRFHLLTHLLDVGGAHRVAVAESLDAAQDFLQCIRGLSPIAKDRLRYLGDFAFVLMAYVSLYILRALASNVTSSGRRTEFLQLVNELGSMMQSLGPQTDTRPCVYGVALRSMCKQHENSPLEELSPRVENVNLPHGLVSTPSFTQGSQTEHELSMPADATMDPAMLSQSRYSTEIWGLSHDMSIFDGLMAGIPVPDET</sequence>
<evidence type="ECO:0000313" key="10">
    <source>
        <dbReference type="Proteomes" id="UP001610563"/>
    </source>
</evidence>
<dbReference type="PANTHER" id="PTHR31845:SF33">
    <property type="entry name" value="ZN(II)2CYS6 TRANSCRIPTION FACTOR (EUROFUNG)"/>
    <property type="match status" value="1"/>
</dbReference>
<evidence type="ECO:0000256" key="1">
    <source>
        <dbReference type="ARBA" id="ARBA00004123"/>
    </source>
</evidence>
<evidence type="ECO:0000256" key="6">
    <source>
        <dbReference type="ARBA" id="ARBA00023242"/>
    </source>
</evidence>
<dbReference type="Gene3D" id="4.10.240.10">
    <property type="entry name" value="Zn(2)-C6 fungal-type DNA-binding domain"/>
    <property type="match status" value="1"/>
</dbReference>
<dbReference type="EMBL" id="JBFTWV010000054">
    <property type="protein sequence ID" value="KAL2793665.1"/>
    <property type="molecule type" value="Genomic_DNA"/>
</dbReference>
<keyword evidence="3" id="KW-0805">Transcription regulation</keyword>
<keyword evidence="5" id="KW-0804">Transcription</keyword>
<evidence type="ECO:0000256" key="4">
    <source>
        <dbReference type="ARBA" id="ARBA00023125"/>
    </source>
</evidence>
<organism evidence="9 10">
    <name type="scientific">Aspergillus keveii</name>
    <dbReference type="NCBI Taxonomy" id="714993"/>
    <lineage>
        <taxon>Eukaryota</taxon>
        <taxon>Fungi</taxon>
        <taxon>Dikarya</taxon>
        <taxon>Ascomycota</taxon>
        <taxon>Pezizomycotina</taxon>
        <taxon>Eurotiomycetes</taxon>
        <taxon>Eurotiomycetidae</taxon>
        <taxon>Eurotiales</taxon>
        <taxon>Aspergillaceae</taxon>
        <taxon>Aspergillus</taxon>
        <taxon>Aspergillus subgen. Nidulantes</taxon>
    </lineage>
</organism>
<comment type="caution">
    <text evidence="9">The sequence shown here is derived from an EMBL/GenBank/DDBJ whole genome shotgun (WGS) entry which is preliminary data.</text>
</comment>
<keyword evidence="10" id="KW-1185">Reference proteome</keyword>
<feature type="compositionally biased region" description="Low complexity" evidence="7">
    <location>
        <begin position="47"/>
        <end position="57"/>
    </location>
</feature>
<evidence type="ECO:0000256" key="3">
    <source>
        <dbReference type="ARBA" id="ARBA00023015"/>
    </source>
</evidence>
<evidence type="ECO:0000313" key="9">
    <source>
        <dbReference type="EMBL" id="KAL2793665.1"/>
    </source>
</evidence>
<name>A0ABR4G4V1_9EURO</name>
<accession>A0ABR4G4V1</accession>
<evidence type="ECO:0000259" key="8">
    <source>
        <dbReference type="PROSITE" id="PS50048"/>
    </source>
</evidence>
<reference evidence="9 10" key="1">
    <citation type="submission" date="2024-07" db="EMBL/GenBank/DDBJ databases">
        <title>Section-level genome sequencing and comparative genomics of Aspergillus sections Usti and Cavernicolus.</title>
        <authorList>
            <consortium name="Lawrence Berkeley National Laboratory"/>
            <person name="Nybo J.L."/>
            <person name="Vesth T.C."/>
            <person name="Theobald S."/>
            <person name="Frisvad J.C."/>
            <person name="Larsen T.O."/>
            <person name="Kjaerboelling I."/>
            <person name="Rothschild-Mancinelli K."/>
            <person name="Lyhne E.K."/>
            <person name="Kogle M.E."/>
            <person name="Barry K."/>
            <person name="Clum A."/>
            <person name="Na H."/>
            <person name="Ledsgaard L."/>
            <person name="Lin J."/>
            <person name="Lipzen A."/>
            <person name="Kuo A."/>
            <person name="Riley R."/>
            <person name="Mondo S."/>
            <person name="Labutti K."/>
            <person name="Haridas S."/>
            <person name="Pangalinan J."/>
            <person name="Salamov A.A."/>
            <person name="Simmons B.A."/>
            <person name="Magnuson J.K."/>
            <person name="Chen J."/>
            <person name="Drula E."/>
            <person name="Henrissat B."/>
            <person name="Wiebenga A."/>
            <person name="Lubbers R.J."/>
            <person name="Gomes A.C."/>
            <person name="Makela M.R."/>
            <person name="Stajich J."/>
            <person name="Grigoriev I.V."/>
            <person name="Mortensen U.H."/>
            <person name="De Vries R.P."/>
            <person name="Baker S.E."/>
            <person name="Andersen M.R."/>
        </authorList>
    </citation>
    <scope>NUCLEOTIDE SEQUENCE [LARGE SCALE GENOMIC DNA]</scope>
    <source>
        <strain evidence="9 10">CBS 209.92</strain>
    </source>
</reference>
<keyword evidence="6" id="KW-0539">Nucleus</keyword>
<dbReference type="Pfam" id="PF00172">
    <property type="entry name" value="Zn_clus"/>
    <property type="match status" value="1"/>
</dbReference>
<feature type="compositionally biased region" description="Polar residues" evidence="7">
    <location>
        <begin position="58"/>
        <end position="72"/>
    </location>
</feature>
<protein>
    <recommendedName>
        <fullName evidence="8">Zn(2)-C6 fungal-type domain-containing protein</fullName>
    </recommendedName>
</protein>
<dbReference type="InterPro" id="IPR051089">
    <property type="entry name" value="prtT"/>
</dbReference>
<dbReference type="InterPro" id="IPR036864">
    <property type="entry name" value="Zn2-C6_fun-type_DNA-bd_sf"/>
</dbReference>
<keyword evidence="2" id="KW-0862">Zinc</keyword>
<proteinExistence type="predicted"/>
<dbReference type="PROSITE" id="PS00463">
    <property type="entry name" value="ZN2_CY6_FUNGAL_1"/>
    <property type="match status" value="1"/>
</dbReference>
<evidence type="ECO:0000256" key="2">
    <source>
        <dbReference type="ARBA" id="ARBA00022833"/>
    </source>
</evidence>
<dbReference type="SUPFAM" id="SSF57701">
    <property type="entry name" value="Zn2/Cys6 DNA-binding domain"/>
    <property type="match status" value="1"/>
</dbReference>
<comment type="subcellular location">
    <subcellularLocation>
        <location evidence="1">Nucleus</location>
    </subcellularLocation>
</comment>
<dbReference type="PROSITE" id="PS50048">
    <property type="entry name" value="ZN2_CY6_FUNGAL_2"/>
    <property type="match status" value="1"/>
</dbReference>